<name>A0A6C0HNM2_9ZZZZ</name>
<proteinExistence type="predicted"/>
<evidence type="ECO:0008006" key="2">
    <source>
        <dbReference type="Google" id="ProtNLM"/>
    </source>
</evidence>
<sequence>MPASNEIGGGAVLIKKYTLEDFEKIKQGSAEYDVPPNEISVINMLATKVGAPEYIKTPKFEKNNNRPIHVIVKKPEEPFNVTVIAKPVGNEAIISKIRKHLNKMTTKTYEKIKNDIIDEINQTLNANASDDKLDETLLKDISAIGEAIFKIASGNGFFSDIYALLYKTLLSNFKFMDDIFKTNLNNFGLIFDTFSYCSSEENYTIFCENTKTNDRRRALSLFYINLMKHGAINVNDIIALLDNLRTKLNTFLETDNNQNLIEEIFENIHLMLLNGMDLLREDSRFKDIIKFISNVRGIANKNITNKIKFKCTDILEAYEIKP</sequence>
<dbReference type="InterPro" id="IPR016024">
    <property type="entry name" value="ARM-type_fold"/>
</dbReference>
<dbReference type="EMBL" id="MN739997">
    <property type="protein sequence ID" value="QHT82262.1"/>
    <property type="molecule type" value="Genomic_DNA"/>
</dbReference>
<organism evidence="1">
    <name type="scientific">viral metagenome</name>
    <dbReference type="NCBI Taxonomy" id="1070528"/>
    <lineage>
        <taxon>unclassified sequences</taxon>
        <taxon>metagenomes</taxon>
        <taxon>organismal metagenomes</taxon>
    </lineage>
</organism>
<dbReference type="AlphaFoldDB" id="A0A6C0HNM2"/>
<dbReference type="SUPFAM" id="SSF48371">
    <property type="entry name" value="ARM repeat"/>
    <property type="match status" value="1"/>
</dbReference>
<protein>
    <recommendedName>
        <fullName evidence="2">MIF4G domain-containing protein</fullName>
    </recommendedName>
</protein>
<reference evidence="1" key="1">
    <citation type="journal article" date="2020" name="Nature">
        <title>Giant virus diversity and host interactions through global metagenomics.</title>
        <authorList>
            <person name="Schulz F."/>
            <person name="Roux S."/>
            <person name="Paez-Espino D."/>
            <person name="Jungbluth S."/>
            <person name="Walsh D.A."/>
            <person name="Denef V.J."/>
            <person name="McMahon K.D."/>
            <person name="Konstantinidis K.T."/>
            <person name="Eloe-Fadrosh E.A."/>
            <person name="Kyrpides N.C."/>
            <person name="Woyke T."/>
        </authorList>
    </citation>
    <scope>NUCLEOTIDE SEQUENCE</scope>
    <source>
        <strain evidence="1">GVMAG-M-3300023184-161</strain>
    </source>
</reference>
<evidence type="ECO:0000313" key="1">
    <source>
        <dbReference type="EMBL" id="QHT82262.1"/>
    </source>
</evidence>
<accession>A0A6C0HNM2</accession>